<dbReference type="InterPro" id="IPR011990">
    <property type="entry name" value="TPR-like_helical_dom_sf"/>
</dbReference>
<evidence type="ECO:0000313" key="5">
    <source>
        <dbReference type="Proteomes" id="UP000249842"/>
    </source>
</evidence>
<reference evidence="5" key="1">
    <citation type="submission" date="2018-05" db="EMBL/GenBank/DDBJ databases">
        <authorList>
            <person name="Li X."/>
        </authorList>
    </citation>
    <scope>NUCLEOTIDE SEQUENCE [LARGE SCALE GENOMIC DNA]</scope>
    <source>
        <strain evidence="5">HKS-05</strain>
    </source>
</reference>
<dbReference type="Proteomes" id="UP000249842">
    <property type="component" value="Unassembled WGS sequence"/>
</dbReference>
<dbReference type="EMBL" id="QFYP01000001">
    <property type="protein sequence ID" value="RAK58592.1"/>
    <property type="molecule type" value="Genomic_DNA"/>
</dbReference>
<dbReference type="RefSeq" id="WP_111455885.1">
    <property type="nucleotide sequence ID" value="NZ_QFYP01000001.1"/>
</dbReference>
<proteinExistence type="predicted"/>
<sequence>MSLRQALRSGVAAVCIASAGAPAGVAAPAAGAKAAQREPLEVHVAGAKDFSRVEFHWSGGARASSRRDGQNLVFSFSRDADPDIARLRTDPPRWIKTAEKRHAGGHLEVVLTLADDAEAKVGTADGATFVNVFPKPAPTPAEVAAAQAAAAPAEAEPQRPSPVPAGGVVHMDAKGLNGQVLLNFAWANPAGAAVFRRGDAVWIVFDASAALDISQAPKGVRQFTAMQAFRGADYSAVRIEAAHDVPLFASAEGGTWTIALGPGGQSQPSIVKVSRDDAGGPAALRAPVAGATRVIRLPDPLAGDELSVVTALGPPKGLQSRRDFVQVALLPSAQGLAVESHIEDLAVTRDGDIVHIGRPQGLALSPLWATRDKAMAELGAPVPAAMPALIDYENWPKTGPGGFLGRYNALLSAATVESGNRDKEGPVAARMALARFLVGSELSFEAIGVLNDAARAHPELLEDAEFRGLRGVARVMARRYKEAQADFSSPVLVEDPSTALWRGYVASQLAQWPEARTQFAKGAEAFGQFNPTWKARFARADAQAALAQGDLVGAEARIRLALMDKTDPLEELATRLVQARVIELEGHKDRALKMYTAIGSAPLESLSSPALLRATQIRLETGKVTPVQAAAVFDSLRYRWRGDATELETIRALGQLYLGQGRYREALEALRSAGLRLPDLPEALQLQADLNAAFRTLFLDGQADGLEPIQALALFYDFKELTPIGADGDLMVRKLVRRLVDVDLLGQAAQLLKYQADNRLDGVPRAQVATDLAVIYLMDRKPEEALQAINGSRTTVLPTALNGERRLIEARAWTALGRYDAALEIIDKDASKEAQDLRAEITWKQKTWTAAGPLFEKALGERWRDPTALSSEEEGKLLRAGVAYSLAGDGASLARLQQRYQGFYAQAHNPDALRVALSGDPSGPLSVTDFGRVSADNEAFAGWVAKMKDRFKTQRAPIGKGPAAPAKTAQAASTAAKG</sequence>
<dbReference type="InterPro" id="IPR019734">
    <property type="entry name" value="TPR_rpt"/>
</dbReference>
<keyword evidence="3" id="KW-0732">Signal</keyword>
<evidence type="ECO:0000256" key="1">
    <source>
        <dbReference type="PROSITE-ProRule" id="PRU00339"/>
    </source>
</evidence>
<keyword evidence="1" id="KW-0802">TPR repeat</keyword>
<organism evidence="4 5">
    <name type="scientific">Phenylobacterium hankyongense</name>
    <dbReference type="NCBI Taxonomy" id="1813876"/>
    <lineage>
        <taxon>Bacteria</taxon>
        <taxon>Pseudomonadati</taxon>
        <taxon>Pseudomonadota</taxon>
        <taxon>Alphaproteobacteria</taxon>
        <taxon>Caulobacterales</taxon>
        <taxon>Caulobacteraceae</taxon>
        <taxon>Phenylobacterium</taxon>
    </lineage>
</organism>
<dbReference type="OrthoDB" id="7431909at2"/>
<evidence type="ECO:0000256" key="3">
    <source>
        <dbReference type="SAM" id="SignalP"/>
    </source>
</evidence>
<comment type="caution">
    <text evidence="4">The sequence shown here is derived from an EMBL/GenBank/DDBJ whole genome shotgun (WGS) entry which is preliminary data.</text>
</comment>
<protein>
    <submittedName>
        <fullName evidence="4">Endoglucanase</fullName>
    </submittedName>
</protein>
<name>A0A328ATX7_9CAUL</name>
<dbReference type="PROSITE" id="PS50005">
    <property type="entry name" value="TPR"/>
    <property type="match status" value="1"/>
</dbReference>
<dbReference type="Gene3D" id="1.25.40.10">
    <property type="entry name" value="Tetratricopeptide repeat domain"/>
    <property type="match status" value="1"/>
</dbReference>
<feature type="chain" id="PRO_5016291053" evidence="3">
    <location>
        <begin position="24"/>
        <end position="978"/>
    </location>
</feature>
<accession>A0A328ATX7</accession>
<dbReference type="SUPFAM" id="SSF48452">
    <property type="entry name" value="TPR-like"/>
    <property type="match status" value="1"/>
</dbReference>
<evidence type="ECO:0000256" key="2">
    <source>
        <dbReference type="SAM" id="MobiDB-lite"/>
    </source>
</evidence>
<keyword evidence="5" id="KW-1185">Reference proteome</keyword>
<gene>
    <name evidence="4" type="ORF">DJ021_01670</name>
</gene>
<feature type="repeat" description="TPR" evidence="1">
    <location>
        <begin position="647"/>
        <end position="680"/>
    </location>
</feature>
<feature type="signal peptide" evidence="3">
    <location>
        <begin position="1"/>
        <end position="23"/>
    </location>
</feature>
<feature type="compositionally biased region" description="Low complexity" evidence="2">
    <location>
        <begin position="956"/>
        <end position="978"/>
    </location>
</feature>
<evidence type="ECO:0000313" key="4">
    <source>
        <dbReference type="EMBL" id="RAK58592.1"/>
    </source>
</evidence>
<feature type="region of interest" description="Disordered" evidence="2">
    <location>
        <begin position="954"/>
        <end position="978"/>
    </location>
</feature>
<dbReference type="AlphaFoldDB" id="A0A328ATX7"/>